<dbReference type="PANTHER" id="PTHR43756">
    <property type="entry name" value="CHOLINE MONOOXYGENASE, CHLOROPLASTIC"/>
    <property type="match status" value="1"/>
</dbReference>
<evidence type="ECO:0000256" key="6">
    <source>
        <dbReference type="ARBA" id="ARBA00014931"/>
    </source>
</evidence>
<keyword evidence="9" id="KW-0560">Oxidoreductase</keyword>
<evidence type="ECO:0000256" key="11">
    <source>
        <dbReference type="ARBA" id="ARBA00023014"/>
    </source>
</evidence>
<dbReference type="OrthoDB" id="426882at2759"/>
<dbReference type="InterPro" id="IPR036922">
    <property type="entry name" value="Rieske_2Fe-2S_sf"/>
</dbReference>
<evidence type="ECO:0000313" key="14">
    <source>
        <dbReference type="EMBL" id="CAF1387747.1"/>
    </source>
</evidence>
<evidence type="ECO:0000256" key="8">
    <source>
        <dbReference type="ARBA" id="ARBA00022723"/>
    </source>
</evidence>
<keyword evidence="11" id="KW-0411">Iron-sulfur</keyword>
<evidence type="ECO:0000256" key="4">
    <source>
        <dbReference type="ARBA" id="ARBA00010848"/>
    </source>
</evidence>
<dbReference type="Gene3D" id="3.90.380.10">
    <property type="entry name" value="Naphthalene 1,2-dioxygenase Alpha Subunit, Chain A, domain 1"/>
    <property type="match status" value="2"/>
</dbReference>
<dbReference type="PROSITE" id="PS51296">
    <property type="entry name" value="RIESKE"/>
    <property type="match status" value="1"/>
</dbReference>
<proteinExistence type="inferred from homology"/>
<dbReference type="UniPathway" id="UPA00529">
    <property type="reaction ID" value="UER00430"/>
</dbReference>
<comment type="pathway">
    <text evidence="3">Amine and polyamine biosynthesis; betaine biosynthesis via choline pathway; betaine aldehyde from choline (monooxygenase route): step 1/1.</text>
</comment>
<evidence type="ECO:0000256" key="7">
    <source>
        <dbReference type="ARBA" id="ARBA00022714"/>
    </source>
</evidence>
<gene>
    <name evidence="14" type="ORF">VCS650_LOCUS35769</name>
</gene>
<feature type="domain" description="Rieske" evidence="13">
    <location>
        <begin position="68"/>
        <end position="157"/>
    </location>
</feature>
<keyword evidence="8" id="KW-0479">Metal-binding</keyword>
<comment type="function">
    <text evidence="2">Catalyzes the first step of the osmoprotectant glycine betaine synthesis.</text>
</comment>
<dbReference type="SUPFAM" id="SSF55961">
    <property type="entry name" value="Bet v1-like"/>
    <property type="match status" value="1"/>
</dbReference>
<dbReference type="Proteomes" id="UP000663891">
    <property type="component" value="Unassembled WGS sequence"/>
</dbReference>
<dbReference type="GO" id="GO:0019133">
    <property type="term" value="F:choline monooxygenase activity"/>
    <property type="evidence" value="ECO:0007669"/>
    <property type="project" value="UniProtKB-EC"/>
</dbReference>
<keyword evidence="7" id="KW-0001">2Fe-2S</keyword>
<evidence type="ECO:0000256" key="2">
    <source>
        <dbReference type="ARBA" id="ARBA00002149"/>
    </source>
</evidence>
<dbReference type="SUPFAM" id="SSF50022">
    <property type="entry name" value="ISP domain"/>
    <property type="match status" value="1"/>
</dbReference>
<evidence type="ECO:0000256" key="3">
    <source>
        <dbReference type="ARBA" id="ARBA00004866"/>
    </source>
</evidence>
<evidence type="ECO:0000256" key="1">
    <source>
        <dbReference type="ARBA" id="ARBA00001962"/>
    </source>
</evidence>
<comment type="cofactor">
    <cofactor evidence="1">
        <name>Fe cation</name>
        <dbReference type="ChEBI" id="CHEBI:24875"/>
    </cofactor>
</comment>
<sequence length="404" mass="47610">MNRLFIFSAKNLFKKCSPLLITTTQKTFIRKLTTTSPNKILSRPLPPYLYNDNSVYQLEREYIFRNNWIYAGRCDRLQKLGDYLSITIAGYPIFIYRSPLTNELIAFHNVCSHRAGPIVPINSNNYGVALYGNQPLLKCQYHAWLYDSRDGKLKATPHFDYKFQGDEKKCLNLKKINMEIFAEQFIFVNLSDIKEKASINTLLYDLLNDMMSFPLKEYLHFNSQYHLINCNWKTYVENYQEGYHIHGVHPELNKAVQSKQYLVTNKNNTYSIHYAPSRNTENDQEKFLWVYIYPNLAINLYEKGYSIEHILPIGKDRTMISYDFFIRSTSDESQMKDRIVEAKQAMIRTLEITNEDKMICEQVQINLDAGIYRPGYLSPKKENGVEFFQNRIRDELKDTKLQLQ</sequence>
<organism evidence="14">
    <name type="scientific">Adineta steineri</name>
    <dbReference type="NCBI Taxonomy" id="433720"/>
    <lineage>
        <taxon>Eukaryota</taxon>
        <taxon>Metazoa</taxon>
        <taxon>Spiralia</taxon>
        <taxon>Gnathifera</taxon>
        <taxon>Rotifera</taxon>
        <taxon>Eurotatoria</taxon>
        <taxon>Bdelloidea</taxon>
        <taxon>Adinetida</taxon>
        <taxon>Adinetidae</taxon>
        <taxon>Adineta</taxon>
    </lineage>
</organism>
<dbReference type="GO" id="GO:0019285">
    <property type="term" value="P:glycine betaine biosynthetic process from choline"/>
    <property type="evidence" value="ECO:0007669"/>
    <property type="project" value="UniProtKB-UniPathway"/>
</dbReference>
<dbReference type="GO" id="GO:0051537">
    <property type="term" value="F:2 iron, 2 sulfur cluster binding"/>
    <property type="evidence" value="ECO:0007669"/>
    <property type="project" value="UniProtKB-KW"/>
</dbReference>
<dbReference type="EC" id="1.14.15.7" evidence="5"/>
<evidence type="ECO:0000256" key="10">
    <source>
        <dbReference type="ARBA" id="ARBA00023004"/>
    </source>
</evidence>
<dbReference type="Pfam" id="PF00848">
    <property type="entry name" value="Ring_hydroxyl_A"/>
    <property type="match status" value="1"/>
</dbReference>
<evidence type="ECO:0000256" key="5">
    <source>
        <dbReference type="ARBA" id="ARBA00012763"/>
    </source>
</evidence>
<dbReference type="PRINTS" id="PR00090">
    <property type="entry name" value="RNGDIOXGNASE"/>
</dbReference>
<comment type="similarity">
    <text evidence="4">Belongs to the choline monooxygenase family.</text>
</comment>
<name>A0A815K3Y1_9BILA</name>
<evidence type="ECO:0000256" key="9">
    <source>
        <dbReference type="ARBA" id="ARBA00023002"/>
    </source>
</evidence>
<keyword evidence="10" id="KW-0408">Iron</keyword>
<protein>
    <recommendedName>
        <fullName evidence="6">Choline monooxygenase, chloroplastic</fullName>
        <ecNumber evidence="5">1.14.15.7</ecNumber>
    </recommendedName>
</protein>
<dbReference type="InterPro" id="IPR015879">
    <property type="entry name" value="Ring_hydroxy_dOase_asu_C_dom"/>
</dbReference>
<dbReference type="EMBL" id="CAJNON010000829">
    <property type="protein sequence ID" value="CAF1387747.1"/>
    <property type="molecule type" value="Genomic_DNA"/>
</dbReference>
<dbReference type="PANTHER" id="PTHR43756:SF5">
    <property type="entry name" value="CHOLINE MONOOXYGENASE, CHLOROPLASTIC"/>
    <property type="match status" value="1"/>
</dbReference>
<dbReference type="CDD" id="cd03469">
    <property type="entry name" value="Rieske_RO_Alpha_N"/>
    <property type="match status" value="1"/>
</dbReference>
<dbReference type="AlphaFoldDB" id="A0A815K3Y1"/>
<accession>A0A815K3Y1</accession>
<evidence type="ECO:0000259" key="13">
    <source>
        <dbReference type="PROSITE" id="PS51296"/>
    </source>
</evidence>
<dbReference type="Gene3D" id="2.102.10.10">
    <property type="entry name" value="Rieske [2Fe-2S] iron-sulphur domain"/>
    <property type="match status" value="1"/>
</dbReference>
<dbReference type="InterPro" id="IPR001663">
    <property type="entry name" value="Rng_hydr_dOase-A"/>
</dbReference>
<evidence type="ECO:0000256" key="12">
    <source>
        <dbReference type="ARBA" id="ARBA00049097"/>
    </source>
</evidence>
<dbReference type="InterPro" id="IPR017941">
    <property type="entry name" value="Rieske_2Fe-2S"/>
</dbReference>
<reference evidence="14" key="1">
    <citation type="submission" date="2021-02" db="EMBL/GenBank/DDBJ databases">
        <authorList>
            <person name="Nowell W R."/>
        </authorList>
    </citation>
    <scope>NUCLEOTIDE SEQUENCE</scope>
</reference>
<comment type="catalytic activity">
    <reaction evidence="12">
        <text>choline + 2 reduced [2Fe-2S]-[ferredoxin] + O2 + 2 H(+) = betaine aldehyde hydrate + 2 oxidized [2Fe-2S]-[ferredoxin] + H2O</text>
        <dbReference type="Rhea" id="RHEA:17769"/>
        <dbReference type="Rhea" id="RHEA-COMP:10000"/>
        <dbReference type="Rhea" id="RHEA-COMP:10001"/>
        <dbReference type="ChEBI" id="CHEBI:15354"/>
        <dbReference type="ChEBI" id="CHEBI:15377"/>
        <dbReference type="ChEBI" id="CHEBI:15378"/>
        <dbReference type="ChEBI" id="CHEBI:15379"/>
        <dbReference type="ChEBI" id="CHEBI:15870"/>
        <dbReference type="ChEBI" id="CHEBI:33737"/>
        <dbReference type="ChEBI" id="CHEBI:33738"/>
        <dbReference type="EC" id="1.14.15.7"/>
    </reaction>
</comment>
<comment type="caution">
    <text evidence="14">The sequence shown here is derived from an EMBL/GenBank/DDBJ whole genome shotgun (WGS) entry which is preliminary data.</text>
</comment>
<dbReference type="GO" id="GO:0005506">
    <property type="term" value="F:iron ion binding"/>
    <property type="evidence" value="ECO:0007669"/>
    <property type="project" value="InterPro"/>
</dbReference>
<dbReference type="Pfam" id="PF00355">
    <property type="entry name" value="Rieske"/>
    <property type="match status" value="1"/>
</dbReference>